<dbReference type="EMBL" id="LLXZ01000093">
    <property type="protein sequence ID" value="KRR08115.1"/>
    <property type="molecule type" value="Genomic_DNA"/>
</dbReference>
<organism evidence="2 3">
    <name type="scientific">Bradyrhizobium jicamae</name>
    <dbReference type="NCBI Taxonomy" id="280332"/>
    <lineage>
        <taxon>Bacteria</taxon>
        <taxon>Pseudomonadati</taxon>
        <taxon>Pseudomonadota</taxon>
        <taxon>Alphaproteobacteria</taxon>
        <taxon>Hyphomicrobiales</taxon>
        <taxon>Nitrobacteraceae</taxon>
        <taxon>Bradyrhizobium</taxon>
    </lineage>
</organism>
<protein>
    <submittedName>
        <fullName evidence="2">Uncharacterized protein</fullName>
    </submittedName>
</protein>
<feature type="region of interest" description="Disordered" evidence="1">
    <location>
        <begin position="62"/>
        <end position="82"/>
    </location>
</feature>
<proteinExistence type="predicted"/>
<sequence length="82" mass="9075">MGAVDRTNDKSLQQHRSKQLYERASFFKRLAIGAADPKFSAKLQALVDEYESEAARAKLEIEQPAAPQEPAYADGIAEHRSG</sequence>
<evidence type="ECO:0000313" key="2">
    <source>
        <dbReference type="EMBL" id="KRR08115.1"/>
    </source>
</evidence>
<evidence type="ECO:0000256" key="1">
    <source>
        <dbReference type="SAM" id="MobiDB-lite"/>
    </source>
</evidence>
<feature type="compositionally biased region" description="Low complexity" evidence="1">
    <location>
        <begin position="62"/>
        <end position="71"/>
    </location>
</feature>
<dbReference type="STRING" id="280332.CQ12_14830"/>
<dbReference type="AlphaFoldDB" id="A0A0R3LSG4"/>
<dbReference type="Proteomes" id="UP000050863">
    <property type="component" value="Unassembled WGS sequence"/>
</dbReference>
<comment type="caution">
    <text evidence="2">The sequence shown here is derived from an EMBL/GenBank/DDBJ whole genome shotgun (WGS) entry which is preliminary data.</text>
</comment>
<keyword evidence="3" id="KW-1185">Reference proteome</keyword>
<reference evidence="2 3" key="1">
    <citation type="submission" date="2014-03" db="EMBL/GenBank/DDBJ databases">
        <title>Bradyrhizobium valentinum sp. nov., isolated from effective nodules of Lupinus mariae-josephae, a lupine endemic of basic-lime soils in Eastern Spain.</title>
        <authorList>
            <person name="Duran D."/>
            <person name="Rey L."/>
            <person name="Navarro A."/>
            <person name="Busquets A."/>
            <person name="Imperial J."/>
            <person name="Ruiz-Argueso T."/>
        </authorList>
    </citation>
    <scope>NUCLEOTIDE SEQUENCE [LARGE SCALE GENOMIC DNA]</scope>
    <source>
        <strain evidence="2 3">PAC68</strain>
    </source>
</reference>
<gene>
    <name evidence="2" type="ORF">CQ12_14830</name>
</gene>
<accession>A0A0R3LSG4</accession>
<name>A0A0R3LSG4_9BRAD</name>
<evidence type="ECO:0000313" key="3">
    <source>
        <dbReference type="Proteomes" id="UP000050863"/>
    </source>
</evidence>